<feature type="transmembrane region" description="Helical" evidence="1">
    <location>
        <begin position="68"/>
        <end position="89"/>
    </location>
</feature>
<feature type="transmembrane region" description="Helical" evidence="1">
    <location>
        <begin position="139"/>
        <end position="159"/>
    </location>
</feature>
<evidence type="ECO:0000256" key="1">
    <source>
        <dbReference type="SAM" id="Phobius"/>
    </source>
</evidence>
<protein>
    <recommendedName>
        <fullName evidence="4">Cobalamin biosynthesis protein CobQ</fullName>
    </recommendedName>
</protein>
<reference evidence="2" key="1">
    <citation type="submission" date="2020-10" db="EMBL/GenBank/DDBJ databases">
        <authorList>
            <person name="Castelo-Branco R."/>
            <person name="Eusebio N."/>
            <person name="Adriana R."/>
            <person name="Vieira A."/>
            <person name="Brugerolle De Fraissinette N."/>
            <person name="Rezende De Castro R."/>
            <person name="Schneider M.P."/>
            <person name="Vasconcelos V."/>
            <person name="Leao P.N."/>
        </authorList>
    </citation>
    <scope>NUCLEOTIDE SEQUENCE</scope>
    <source>
        <strain evidence="2">LEGE 07157</strain>
    </source>
</reference>
<gene>
    <name evidence="2" type="ORF">IQ249_03290</name>
</gene>
<keyword evidence="1" id="KW-0472">Membrane</keyword>
<feature type="transmembrane region" description="Helical" evidence="1">
    <location>
        <begin position="24"/>
        <end position="43"/>
    </location>
</feature>
<dbReference type="EMBL" id="JADEWZ010000003">
    <property type="protein sequence ID" value="MBE9114915.1"/>
    <property type="molecule type" value="Genomic_DNA"/>
</dbReference>
<evidence type="ECO:0000313" key="2">
    <source>
        <dbReference type="EMBL" id="MBE9114915.1"/>
    </source>
</evidence>
<evidence type="ECO:0000313" key="3">
    <source>
        <dbReference type="Proteomes" id="UP000654482"/>
    </source>
</evidence>
<dbReference type="Proteomes" id="UP000654482">
    <property type="component" value="Unassembled WGS sequence"/>
</dbReference>
<dbReference type="AlphaFoldDB" id="A0A8J7B0H9"/>
<evidence type="ECO:0008006" key="4">
    <source>
        <dbReference type="Google" id="ProtNLM"/>
    </source>
</evidence>
<keyword evidence="1" id="KW-1133">Transmembrane helix</keyword>
<comment type="caution">
    <text evidence="2">The sequence shown here is derived from an EMBL/GenBank/DDBJ whole genome shotgun (WGS) entry which is preliminary data.</text>
</comment>
<sequence>MNTPAHAVLNLLLLGRKSRPENHFPILLGAILPDLPMFAFYFWEKVVRRIPESVIWSHSYYDPSWQGFFDLFNSLPLAIIGMVICYYYGASRWLALLASMALHALEDLPLHGDDAHRHFFPLSNWRFESPISYWDPNRYGTIVSLLEAIAVLGICFILLRRHTSLKARTGIALIVAIYIAYGGYALLVWG</sequence>
<keyword evidence="3" id="KW-1185">Reference proteome</keyword>
<accession>A0A8J7B0H9</accession>
<proteinExistence type="predicted"/>
<keyword evidence="1" id="KW-0812">Transmembrane</keyword>
<feature type="transmembrane region" description="Helical" evidence="1">
    <location>
        <begin position="171"/>
        <end position="189"/>
    </location>
</feature>
<name>A0A8J7B0H9_9CYAN</name>
<dbReference type="RefSeq" id="WP_194027995.1">
    <property type="nucleotide sequence ID" value="NZ_JADEWZ010000003.1"/>
</dbReference>
<organism evidence="2 3">
    <name type="scientific">Lusitaniella coriacea LEGE 07157</name>
    <dbReference type="NCBI Taxonomy" id="945747"/>
    <lineage>
        <taxon>Bacteria</taxon>
        <taxon>Bacillati</taxon>
        <taxon>Cyanobacteriota</taxon>
        <taxon>Cyanophyceae</taxon>
        <taxon>Spirulinales</taxon>
        <taxon>Lusitaniellaceae</taxon>
        <taxon>Lusitaniella</taxon>
    </lineage>
</organism>